<keyword evidence="4" id="KW-0862">Zinc</keyword>
<gene>
    <name evidence="10" type="ORF">EDB81DRAFT_99402</name>
</gene>
<evidence type="ECO:0000313" key="11">
    <source>
        <dbReference type="Proteomes" id="UP000738349"/>
    </source>
</evidence>
<protein>
    <recommendedName>
        <fullName evidence="9">C2H2-type domain-containing protein</fullName>
    </recommendedName>
</protein>
<feature type="domain" description="C2H2-type" evidence="9">
    <location>
        <begin position="11"/>
        <end position="38"/>
    </location>
</feature>
<dbReference type="PANTHER" id="PTHR24399:SF23">
    <property type="entry name" value="C2H2-TYPE DOMAIN-CONTAINING PROTEIN"/>
    <property type="match status" value="1"/>
</dbReference>
<evidence type="ECO:0000256" key="8">
    <source>
        <dbReference type="PROSITE-ProRule" id="PRU00042"/>
    </source>
</evidence>
<comment type="subcellular location">
    <subcellularLocation>
        <location evidence="1">Nucleus</location>
    </subcellularLocation>
</comment>
<dbReference type="GO" id="GO:0001227">
    <property type="term" value="F:DNA-binding transcription repressor activity, RNA polymerase II-specific"/>
    <property type="evidence" value="ECO:0007669"/>
    <property type="project" value="TreeGrafter"/>
</dbReference>
<dbReference type="GO" id="GO:0008270">
    <property type="term" value="F:zinc ion binding"/>
    <property type="evidence" value="ECO:0007669"/>
    <property type="project" value="UniProtKB-KW"/>
</dbReference>
<dbReference type="Proteomes" id="UP000738349">
    <property type="component" value="Unassembled WGS sequence"/>
</dbReference>
<proteinExistence type="predicted"/>
<evidence type="ECO:0000256" key="4">
    <source>
        <dbReference type="ARBA" id="ARBA00022833"/>
    </source>
</evidence>
<sequence>MPRGRPKSLVAPCSFCAKRIKRQEHLTRHERTHTQEKPFACKRCNQGFTRKYRSPYDNIYDRNNPTHGFAQATPSDTPLVAPCIQSSNNHAVSSHNSRATIATEVPNSHGGTSGVVSYQASNQTNTHSVSGQPMERPQSLEVGLQEFGPIPGFLSIGDSTWVSGEPFIDVDSIDWLFGNDHTNSLFLSVPLPDETFLSGLGKTSLCDYKETSKYHANAASQDIHSQELSSAAGDTPAPINLGKHHLPLSSLEHSVNARTIKSQQESAL</sequence>
<dbReference type="OrthoDB" id="10018191at2759"/>
<comment type="caution">
    <text evidence="10">The sequence shown here is derived from an EMBL/GenBank/DDBJ whole genome shotgun (WGS) entry which is preliminary data.</text>
</comment>
<accession>A0A9P9EB74</accession>
<evidence type="ECO:0000259" key="9">
    <source>
        <dbReference type="PROSITE" id="PS50157"/>
    </source>
</evidence>
<dbReference type="InterPro" id="IPR013087">
    <property type="entry name" value="Znf_C2H2_type"/>
</dbReference>
<keyword evidence="11" id="KW-1185">Reference proteome</keyword>
<evidence type="ECO:0000256" key="6">
    <source>
        <dbReference type="ARBA" id="ARBA00023163"/>
    </source>
</evidence>
<evidence type="ECO:0000313" key="10">
    <source>
        <dbReference type="EMBL" id="KAH7134443.1"/>
    </source>
</evidence>
<dbReference type="PANTHER" id="PTHR24399">
    <property type="entry name" value="ZINC FINGER AND BTB DOMAIN-CONTAINING"/>
    <property type="match status" value="1"/>
</dbReference>
<dbReference type="Gene3D" id="3.30.160.60">
    <property type="entry name" value="Classic Zinc Finger"/>
    <property type="match status" value="2"/>
</dbReference>
<name>A0A9P9EB74_9HYPO</name>
<keyword evidence="8" id="KW-0863">Zinc-finger</keyword>
<keyword evidence="6" id="KW-0804">Transcription</keyword>
<keyword evidence="2" id="KW-0479">Metal-binding</keyword>
<evidence type="ECO:0000256" key="3">
    <source>
        <dbReference type="ARBA" id="ARBA00022737"/>
    </source>
</evidence>
<dbReference type="PROSITE" id="PS50157">
    <property type="entry name" value="ZINC_FINGER_C2H2_2"/>
    <property type="match status" value="1"/>
</dbReference>
<dbReference type="GO" id="GO:0000978">
    <property type="term" value="F:RNA polymerase II cis-regulatory region sequence-specific DNA binding"/>
    <property type="evidence" value="ECO:0007669"/>
    <property type="project" value="TreeGrafter"/>
</dbReference>
<evidence type="ECO:0000256" key="1">
    <source>
        <dbReference type="ARBA" id="ARBA00004123"/>
    </source>
</evidence>
<organism evidence="10 11">
    <name type="scientific">Dactylonectria macrodidyma</name>
    <dbReference type="NCBI Taxonomy" id="307937"/>
    <lineage>
        <taxon>Eukaryota</taxon>
        <taxon>Fungi</taxon>
        <taxon>Dikarya</taxon>
        <taxon>Ascomycota</taxon>
        <taxon>Pezizomycotina</taxon>
        <taxon>Sordariomycetes</taxon>
        <taxon>Hypocreomycetidae</taxon>
        <taxon>Hypocreales</taxon>
        <taxon>Nectriaceae</taxon>
        <taxon>Dactylonectria</taxon>
    </lineage>
</organism>
<dbReference type="SUPFAM" id="SSF57667">
    <property type="entry name" value="beta-beta-alpha zinc fingers"/>
    <property type="match status" value="1"/>
</dbReference>
<keyword evidence="5" id="KW-0805">Transcription regulation</keyword>
<dbReference type="EMBL" id="JAGMUV010000014">
    <property type="protein sequence ID" value="KAH7134443.1"/>
    <property type="molecule type" value="Genomic_DNA"/>
</dbReference>
<dbReference type="AlphaFoldDB" id="A0A9P9EB74"/>
<keyword evidence="7" id="KW-0539">Nucleus</keyword>
<keyword evidence="3" id="KW-0677">Repeat</keyword>
<dbReference type="GO" id="GO:0005654">
    <property type="term" value="C:nucleoplasm"/>
    <property type="evidence" value="ECO:0007669"/>
    <property type="project" value="TreeGrafter"/>
</dbReference>
<evidence type="ECO:0000256" key="5">
    <source>
        <dbReference type="ARBA" id="ARBA00023015"/>
    </source>
</evidence>
<reference evidence="10" key="1">
    <citation type="journal article" date="2021" name="Nat. Commun.">
        <title>Genetic determinants of endophytism in the Arabidopsis root mycobiome.</title>
        <authorList>
            <person name="Mesny F."/>
            <person name="Miyauchi S."/>
            <person name="Thiergart T."/>
            <person name="Pickel B."/>
            <person name="Atanasova L."/>
            <person name="Karlsson M."/>
            <person name="Huettel B."/>
            <person name="Barry K.W."/>
            <person name="Haridas S."/>
            <person name="Chen C."/>
            <person name="Bauer D."/>
            <person name="Andreopoulos W."/>
            <person name="Pangilinan J."/>
            <person name="LaButti K."/>
            <person name="Riley R."/>
            <person name="Lipzen A."/>
            <person name="Clum A."/>
            <person name="Drula E."/>
            <person name="Henrissat B."/>
            <person name="Kohler A."/>
            <person name="Grigoriev I.V."/>
            <person name="Martin F.M."/>
            <person name="Hacquard S."/>
        </authorList>
    </citation>
    <scope>NUCLEOTIDE SEQUENCE</scope>
    <source>
        <strain evidence="10">MPI-CAGE-AT-0147</strain>
    </source>
</reference>
<evidence type="ECO:0000256" key="7">
    <source>
        <dbReference type="ARBA" id="ARBA00023242"/>
    </source>
</evidence>
<dbReference type="InterPro" id="IPR036236">
    <property type="entry name" value="Znf_C2H2_sf"/>
</dbReference>
<evidence type="ECO:0000256" key="2">
    <source>
        <dbReference type="ARBA" id="ARBA00022723"/>
    </source>
</evidence>
<dbReference type="PROSITE" id="PS00028">
    <property type="entry name" value="ZINC_FINGER_C2H2_1"/>
    <property type="match status" value="1"/>
</dbReference>